<comment type="caution">
    <text evidence="5">The sequence shown here is derived from an EMBL/GenBank/DDBJ whole genome shotgun (WGS) entry which is preliminary data.</text>
</comment>
<dbReference type="Pfam" id="PF00206">
    <property type="entry name" value="Lyase_1"/>
    <property type="match status" value="1"/>
</dbReference>
<dbReference type="NCBIfam" id="TIGR02426">
    <property type="entry name" value="protocat_pcaB"/>
    <property type="match status" value="1"/>
</dbReference>
<dbReference type="SMART" id="SM00998">
    <property type="entry name" value="ADSL_C"/>
    <property type="match status" value="1"/>
</dbReference>
<protein>
    <submittedName>
        <fullName evidence="5">3-carboxy-cis,cis-muconate cycloisomerase</fullName>
    </submittedName>
</protein>
<evidence type="ECO:0000256" key="1">
    <source>
        <dbReference type="ARBA" id="ARBA00023239"/>
    </source>
</evidence>
<dbReference type="Gene3D" id="1.20.200.10">
    <property type="entry name" value="Fumarase/aspartase (Central domain)"/>
    <property type="match status" value="1"/>
</dbReference>
<evidence type="ECO:0000256" key="3">
    <source>
        <dbReference type="SAM" id="MobiDB-lite"/>
    </source>
</evidence>
<keyword evidence="6" id="KW-1185">Reference proteome</keyword>
<dbReference type="GO" id="GO:0016829">
    <property type="term" value="F:lyase activity"/>
    <property type="evidence" value="ECO:0007669"/>
    <property type="project" value="UniProtKB-KW"/>
</dbReference>
<dbReference type="InterPro" id="IPR024083">
    <property type="entry name" value="Fumarase/histidase_N"/>
</dbReference>
<dbReference type="InterPro" id="IPR022761">
    <property type="entry name" value="Fumarate_lyase_N"/>
</dbReference>
<accession>A0A8J3PZ29</accession>
<dbReference type="AlphaFoldDB" id="A0A8J3PZ29"/>
<evidence type="ECO:0000256" key="2">
    <source>
        <dbReference type="ARBA" id="ARBA00034772"/>
    </source>
</evidence>
<dbReference type="SUPFAM" id="SSF48557">
    <property type="entry name" value="L-aspartase-like"/>
    <property type="match status" value="1"/>
</dbReference>
<sequence>MTGPTEDEGPAPDTGLLSPVRAGGAAERATDDRAWLRALLDAEAALVRAQARLGAAPAAAAETVTKVAAGVAIDPARLAVRSRESGNPVVALVEDLTAAVAAVDAGAADHVHRGSTSQDMMDTAAMLVAARTLALIQADLGRTASALARLAADHRDTVMVGRTLTQHAVPSTFGLKAAGWLHSVVAAGERLRRVRADLPAQLGGAAGTLSAYREYAGIAGVPDPDAYPERLMAAFAAEVGLEAPVLPWHTSRIPIADLAGVLTLTSGVLGKIAVDVQVLSRTEIAEVAEPSAAGRGGSSAMPHKRNPVLATLIRSAAIQMPMLAATLGQCMLAEDERPAGAWQAEWQPLRECLRLLGGAAEATAELAEGLQVFPDRMRANLELTGSLTVTERVAAVLAPILGKAAAKRLVGLAAADAVATGRPIADLLAEIPAVSERLTREDIADLVDPAAYTGVAGTLVDRALRAHEPGDG</sequence>
<keyword evidence="1" id="KW-0456">Lyase</keyword>
<gene>
    <name evidence="5" type="ORF">Pka01_67570</name>
</gene>
<feature type="region of interest" description="Disordered" evidence="3">
    <location>
        <begin position="1"/>
        <end position="24"/>
    </location>
</feature>
<proteinExistence type="inferred from homology"/>
<dbReference type="Gene3D" id="1.10.275.10">
    <property type="entry name" value="Fumarase/aspartase (N-terminal domain)"/>
    <property type="match status" value="1"/>
</dbReference>
<name>A0A8J3PZ29_9ACTN</name>
<dbReference type="Pfam" id="PF10397">
    <property type="entry name" value="ADSL_C"/>
    <property type="match status" value="1"/>
</dbReference>
<organism evidence="5 6">
    <name type="scientific">Planotetraspora kaengkrachanensis</name>
    <dbReference type="NCBI Taxonomy" id="575193"/>
    <lineage>
        <taxon>Bacteria</taxon>
        <taxon>Bacillati</taxon>
        <taxon>Actinomycetota</taxon>
        <taxon>Actinomycetes</taxon>
        <taxon>Streptosporangiales</taxon>
        <taxon>Streptosporangiaceae</taxon>
        <taxon>Planotetraspora</taxon>
    </lineage>
</organism>
<dbReference type="InterPro" id="IPR019468">
    <property type="entry name" value="AdenyloSucc_lyase_C"/>
</dbReference>
<dbReference type="InterPro" id="IPR012789">
    <property type="entry name" value="Protocat_PcaB-like"/>
</dbReference>
<evidence type="ECO:0000313" key="5">
    <source>
        <dbReference type="EMBL" id="GIG83630.1"/>
    </source>
</evidence>
<dbReference type="EMBL" id="BONV01000042">
    <property type="protein sequence ID" value="GIG83630.1"/>
    <property type="molecule type" value="Genomic_DNA"/>
</dbReference>
<dbReference type="Proteomes" id="UP000630097">
    <property type="component" value="Unassembled WGS sequence"/>
</dbReference>
<feature type="domain" description="Adenylosuccinate lyase C-terminal" evidence="4">
    <location>
        <begin position="385"/>
        <end position="464"/>
    </location>
</feature>
<feature type="compositionally biased region" description="Acidic residues" evidence="3">
    <location>
        <begin position="1"/>
        <end position="10"/>
    </location>
</feature>
<reference evidence="5 6" key="1">
    <citation type="submission" date="2021-01" db="EMBL/GenBank/DDBJ databases">
        <title>Whole genome shotgun sequence of Planotetraspora kaengkrachanensis NBRC 104272.</title>
        <authorList>
            <person name="Komaki H."/>
            <person name="Tamura T."/>
        </authorList>
    </citation>
    <scope>NUCLEOTIDE SEQUENCE [LARGE SCALE GENOMIC DNA]</scope>
    <source>
        <strain evidence="5 6">NBRC 104272</strain>
    </source>
</reference>
<dbReference type="PROSITE" id="PS00163">
    <property type="entry name" value="FUMARATE_LYASES"/>
    <property type="match status" value="1"/>
</dbReference>
<evidence type="ECO:0000313" key="6">
    <source>
        <dbReference type="Proteomes" id="UP000630097"/>
    </source>
</evidence>
<dbReference type="PRINTS" id="PR00149">
    <property type="entry name" value="FUMRATELYASE"/>
</dbReference>
<dbReference type="PANTHER" id="PTHR43172">
    <property type="entry name" value="ADENYLOSUCCINATE LYASE"/>
    <property type="match status" value="1"/>
</dbReference>
<evidence type="ECO:0000259" key="4">
    <source>
        <dbReference type="SMART" id="SM00998"/>
    </source>
</evidence>
<dbReference type="InterPro" id="IPR008948">
    <property type="entry name" value="L-Aspartase-like"/>
</dbReference>
<comment type="similarity">
    <text evidence="2">Belongs to the class-II fumarase/aspartase family.</text>
</comment>
<dbReference type="PANTHER" id="PTHR43172:SF2">
    <property type="entry name" value="ADENYLOSUCCINATE LYASE C-TERMINAL DOMAIN-CONTAINING PROTEIN"/>
    <property type="match status" value="1"/>
</dbReference>
<dbReference type="InterPro" id="IPR020557">
    <property type="entry name" value="Fumarate_lyase_CS"/>
</dbReference>
<dbReference type="InterPro" id="IPR000362">
    <property type="entry name" value="Fumarate_lyase_fam"/>
</dbReference>
<dbReference type="CDD" id="cd01597">
    <property type="entry name" value="pCLME"/>
    <property type="match status" value="1"/>
</dbReference>
<dbReference type="GO" id="GO:0019619">
    <property type="term" value="P:3,4-dihydroxybenzoate catabolic process"/>
    <property type="evidence" value="ECO:0007669"/>
    <property type="project" value="InterPro"/>
</dbReference>
<dbReference type="Gene3D" id="1.10.40.30">
    <property type="entry name" value="Fumarase/aspartase (C-terminal domain)"/>
    <property type="match status" value="1"/>
</dbReference>
<dbReference type="RefSeq" id="WP_203886932.1">
    <property type="nucleotide sequence ID" value="NZ_BAABHH010000028.1"/>
</dbReference>